<dbReference type="EMBL" id="QGQD01000060">
    <property type="protein sequence ID" value="TLD00037.1"/>
    <property type="molecule type" value="Genomic_DNA"/>
</dbReference>
<protein>
    <submittedName>
        <fullName evidence="3">Immunity protein SdpI</fullName>
    </submittedName>
</protein>
<keyword evidence="4" id="KW-1185">Reference proteome</keyword>
<keyword evidence="1" id="KW-0812">Transmembrane</keyword>
<dbReference type="InterPro" id="IPR012867">
    <property type="entry name" value="DUF1648"/>
</dbReference>
<comment type="caution">
    <text evidence="3">The sequence shown here is derived from an EMBL/GenBank/DDBJ whole genome shotgun (WGS) entry which is preliminary data.</text>
</comment>
<feature type="transmembrane region" description="Helical" evidence="1">
    <location>
        <begin position="51"/>
        <end position="71"/>
    </location>
</feature>
<evidence type="ECO:0000313" key="3">
    <source>
        <dbReference type="EMBL" id="TLD00037.1"/>
    </source>
</evidence>
<dbReference type="STRING" id="180332.GCA_000797495_03303"/>
<reference evidence="3 4" key="1">
    <citation type="journal article" date="2019" name="Anaerobe">
        <title>Detection of Robinsoniella peoriensis in multiple bone samples of a trauma patient.</title>
        <authorList>
            <person name="Schrottner P."/>
            <person name="Hartwich K."/>
            <person name="Bunk B."/>
            <person name="Schober I."/>
            <person name="Helbig S."/>
            <person name="Rudolph W.W."/>
            <person name="Gunzer F."/>
        </authorList>
    </citation>
    <scope>NUCLEOTIDE SEQUENCE [LARGE SCALE GENOMIC DNA]</scope>
    <source>
        <strain evidence="3 4">DSM 106044</strain>
    </source>
</reference>
<sequence>MNKRIEKKDTIIMWITSFICLLPIILSVVIYQDLPVQIAVHWNNTGTADGYLPKSIAAIGLPILFLAVNLYSKIRLFGDPKRAAHSEALRLLSIWLIPLLSLIIVPVTLFISMGVNIPIALISLVTAGGLMIICGNYLPKCRRNYTIGLKLPWTLHSDDNWNKTHRLAGILWIFGGIIIIVSAFLLTNNLVYGVPLTITVVLILAIVPVMYSFFLYKGQEKQ</sequence>
<dbReference type="Proteomes" id="UP000306509">
    <property type="component" value="Unassembled WGS sequence"/>
</dbReference>
<evidence type="ECO:0000256" key="1">
    <source>
        <dbReference type="SAM" id="Phobius"/>
    </source>
</evidence>
<dbReference type="InterPro" id="IPR026272">
    <property type="entry name" value="SdpI"/>
</dbReference>
<dbReference type="Pfam" id="PF13630">
    <property type="entry name" value="SdpI"/>
    <property type="match status" value="1"/>
</dbReference>
<organism evidence="3 4">
    <name type="scientific">Robinsoniella peoriensis</name>
    <dbReference type="NCBI Taxonomy" id="180332"/>
    <lineage>
        <taxon>Bacteria</taxon>
        <taxon>Bacillati</taxon>
        <taxon>Bacillota</taxon>
        <taxon>Clostridia</taxon>
        <taxon>Lachnospirales</taxon>
        <taxon>Lachnospiraceae</taxon>
        <taxon>Robinsoniella</taxon>
    </lineage>
</organism>
<evidence type="ECO:0000259" key="2">
    <source>
        <dbReference type="Pfam" id="PF07853"/>
    </source>
</evidence>
<feature type="transmembrane region" description="Helical" evidence="1">
    <location>
        <begin position="92"/>
        <end position="111"/>
    </location>
</feature>
<dbReference type="InterPro" id="IPR025962">
    <property type="entry name" value="SdpI/YhfL"/>
</dbReference>
<keyword evidence="1" id="KW-0472">Membrane</keyword>
<feature type="transmembrane region" description="Helical" evidence="1">
    <location>
        <begin position="117"/>
        <end position="138"/>
    </location>
</feature>
<proteinExistence type="predicted"/>
<accession>A0A4U8Q5L9</accession>
<feature type="transmembrane region" description="Helical" evidence="1">
    <location>
        <begin position="192"/>
        <end position="216"/>
    </location>
</feature>
<name>A0A4U8Q5L9_9FIRM</name>
<feature type="transmembrane region" description="Helical" evidence="1">
    <location>
        <begin position="12"/>
        <end position="31"/>
    </location>
</feature>
<dbReference type="PANTHER" id="PTHR37810">
    <property type="entry name" value="IMMUNITY PROTEIN SDPI"/>
    <property type="match status" value="1"/>
</dbReference>
<gene>
    <name evidence="3" type="primary">sdpI</name>
    <name evidence="3" type="ORF">DSM106044_03127</name>
</gene>
<feature type="domain" description="DUF1648" evidence="2">
    <location>
        <begin position="19"/>
        <end position="65"/>
    </location>
</feature>
<dbReference type="AlphaFoldDB" id="A0A4U8Q5L9"/>
<dbReference type="PANTHER" id="PTHR37810:SF5">
    <property type="entry name" value="IMMUNITY PROTEIN SDPI"/>
    <property type="match status" value="1"/>
</dbReference>
<dbReference type="Pfam" id="PF07853">
    <property type="entry name" value="DUF1648"/>
    <property type="match status" value="1"/>
</dbReference>
<keyword evidence="1" id="KW-1133">Transmembrane helix</keyword>
<dbReference type="GO" id="GO:0009636">
    <property type="term" value="P:response to toxic substance"/>
    <property type="evidence" value="ECO:0007669"/>
    <property type="project" value="TreeGrafter"/>
</dbReference>
<dbReference type="RefSeq" id="WP_027292524.1">
    <property type="nucleotide sequence ID" value="NZ_CAUSDN010000090.1"/>
</dbReference>
<evidence type="ECO:0000313" key="4">
    <source>
        <dbReference type="Proteomes" id="UP000306509"/>
    </source>
</evidence>
<feature type="transmembrane region" description="Helical" evidence="1">
    <location>
        <begin position="167"/>
        <end position="186"/>
    </location>
</feature>
<dbReference type="PIRSF" id="PIRSF038959">
    <property type="entry name" value="SdpI"/>
    <property type="match status" value="1"/>
</dbReference>